<keyword evidence="2" id="KW-1185">Reference proteome</keyword>
<dbReference type="AlphaFoldDB" id="A0A9J7KTP8"/>
<sequence length="166" mass="18472">MIEGSTDPSTLILRLTWDFSTHKDLRQFEDFLTGHPDMASHSDVIGALERTRQHILWRERNEDAVRGWLARERHGSGTGGERGRLERLAGTGETREGNEDAVRGWLVYGRDTGGERGRCEGLAGTGETREGNEDAVRGWLVRERHGRGTRTPRGDGWYGSGTGGDI</sequence>
<evidence type="ECO:0000256" key="1">
    <source>
        <dbReference type="SAM" id="MobiDB-lite"/>
    </source>
</evidence>
<name>A0A9J7KTP8_BRAFL</name>
<dbReference type="Proteomes" id="UP000001554">
    <property type="component" value="Chromosome 3"/>
</dbReference>
<reference evidence="3" key="2">
    <citation type="submission" date="2025-08" db="UniProtKB">
        <authorList>
            <consortium name="RefSeq"/>
        </authorList>
    </citation>
    <scope>IDENTIFICATION</scope>
    <source>
        <strain evidence="3">S238N-H82</strain>
        <tissue evidence="3">Testes</tissue>
    </source>
</reference>
<feature type="compositionally biased region" description="Gly residues" evidence="1">
    <location>
        <begin position="156"/>
        <end position="166"/>
    </location>
</feature>
<dbReference type="RefSeq" id="XP_035669359.1">
    <property type="nucleotide sequence ID" value="XM_035813466.1"/>
</dbReference>
<gene>
    <name evidence="3" type="primary">LOC118411287</name>
</gene>
<accession>A0A9J7KTP8</accession>
<organism evidence="2 3">
    <name type="scientific">Branchiostoma floridae</name>
    <name type="common">Florida lancelet</name>
    <name type="synonym">Amphioxus</name>
    <dbReference type="NCBI Taxonomy" id="7739"/>
    <lineage>
        <taxon>Eukaryota</taxon>
        <taxon>Metazoa</taxon>
        <taxon>Chordata</taxon>
        <taxon>Cephalochordata</taxon>
        <taxon>Leptocardii</taxon>
        <taxon>Amphioxiformes</taxon>
        <taxon>Branchiostomatidae</taxon>
        <taxon>Branchiostoma</taxon>
    </lineage>
</organism>
<proteinExistence type="predicted"/>
<protein>
    <submittedName>
        <fullName evidence="3">Uncharacterized protein LOC118411287</fullName>
    </submittedName>
</protein>
<dbReference type="GeneID" id="118411287"/>
<evidence type="ECO:0000313" key="2">
    <source>
        <dbReference type="Proteomes" id="UP000001554"/>
    </source>
</evidence>
<reference evidence="2" key="1">
    <citation type="journal article" date="2020" name="Nat. Ecol. Evol.">
        <title>Deeply conserved synteny resolves early events in vertebrate evolution.</title>
        <authorList>
            <person name="Simakov O."/>
            <person name="Marletaz F."/>
            <person name="Yue J.X."/>
            <person name="O'Connell B."/>
            <person name="Jenkins J."/>
            <person name="Brandt A."/>
            <person name="Calef R."/>
            <person name="Tung C.H."/>
            <person name="Huang T.K."/>
            <person name="Schmutz J."/>
            <person name="Satoh N."/>
            <person name="Yu J.K."/>
            <person name="Putnam N.H."/>
            <person name="Green R.E."/>
            <person name="Rokhsar D.S."/>
        </authorList>
    </citation>
    <scope>NUCLEOTIDE SEQUENCE [LARGE SCALE GENOMIC DNA]</scope>
    <source>
        <strain evidence="2">S238N-H82</strain>
    </source>
</reference>
<evidence type="ECO:0000313" key="3">
    <source>
        <dbReference type="RefSeq" id="XP_035669359.1"/>
    </source>
</evidence>
<feature type="region of interest" description="Disordered" evidence="1">
    <location>
        <begin position="146"/>
        <end position="166"/>
    </location>
</feature>
<dbReference type="KEGG" id="bfo:118411287"/>
<dbReference type="Gene3D" id="1.25.50.20">
    <property type="match status" value="1"/>
</dbReference>